<accession>A0A0F9VKZ0</accession>
<dbReference type="InterPro" id="IPR023393">
    <property type="entry name" value="START-like_dom_sf"/>
</dbReference>
<evidence type="ECO:0000256" key="1">
    <source>
        <dbReference type="ARBA" id="ARBA00006817"/>
    </source>
</evidence>
<dbReference type="Gene3D" id="3.30.530.20">
    <property type="match status" value="1"/>
</dbReference>
<feature type="domain" description="Activator of Hsp90 ATPase homologue 1/2-like C-terminal" evidence="2">
    <location>
        <begin position="24"/>
        <end position="149"/>
    </location>
</feature>
<organism evidence="3">
    <name type="scientific">marine sediment metagenome</name>
    <dbReference type="NCBI Taxonomy" id="412755"/>
    <lineage>
        <taxon>unclassified sequences</taxon>
        <taxon>metagenomes</taxon>
        <taxon>ecological metagenomes</taxon>
    </lineage>
</organism>
<name>A0A0F9VKZ0_9ZZZZ</name>
<dbReference type="SUPFAM" id="SSF55961">
    <property type="entry name" value="Bet v1-like"/>
    <property type="match status" value="1"/>
</dbReference>
<comment type="caution">
    <text evidence="3">The sequence shown here is derived from an EMBL/GenBank/DDBJ whole genome shotgun (WGS) entry which is preliminary data.</text>
</comment>
<evidence type="ECO:0000313" key="3">
    <source>
        <dbReference type="EMBL" id="KKO04735.1"/>
    </source>
</evidence>
<dbReference type="AlphaFoldDB" id="A0A0F9VKZ0"/>
<comment type="similarity">
    <text evidence="1">Belongs to the AHA1 family.</text>
</comment>
<reference evidence="3" key="1">
    <citation type="journal article" date="2015" name="Nature">
        <title>Complex archaea that bridge the gap between prokaryotes and eukaryotes.</title>
        <authorList>
            <person name="Spang A."/>
            <person name="Saw J.H."/>
            <person name="Jorgensen S.L."/>
            <person name="Zaremba-Niedzwiedzka K."/>
            <person name="Martijn J."/>
            <person name="Lind A.E."/>
            <person name="van Eijk R."/>
            <person name="Schleper C."/>
            <person name="Guy L."/>
            <person name="Ettema T.J."/>
        </authorList>
    </citation>
    <scope>NUCLEOTIDE SEQUENCE</scope>
</reference>
<proteinExistence type="inferred from homology"/>
<dbReference type="EMBL" id="LAZR01000022">
    <property type="protein sequence ID" value="KKO04735.1"/>
    <property type="molecule type" value="Genomic_DNA"/>
</dbReference>
<gene>
    <name evidence="3" type="ORF">LCGC14_0085640</name>
</gene>
<dbReference type="InterPro" id="IPR013538">
    <property type="entry name" value="ASHA1/2-like_C"/>
</dbReference>
<dbReference type="CDD" id="cd07814">
    <property type="entry name" value="SRPBCC_CalC_Aha1-like"/>
    <property type="match status" value="1"/>
</dbReference>
<protein>
    <recommendedName>
        <fullName evidence="2">Activator of Hsp90 ATPase homologue 1/2-like C-terminal domain-containing protein</fullName>
    </recommendedName>
</protein>
<sequence>MHGETANIGSNEAGDSLVIVQDVDVSPASVWDCLTEPECFKNWWREELEFEPKHGGRFLEPWKDPSGRQRTTRAKVTAYHPPRGFVMVWADEDWDFDTVVSVTLEQRGSGTRVTIEHQGWQAAPEAERAALLLDHRSGWSAHVAKLAAHAQEHDARRKGH</sequence>
<dbReference type="Pfam" id="PF08327">
    <property type="entry name" value="AHSA1"/>
    <property type="match status" value="1"/>
</dbReference>
<evidence type="ECO:0000259" key="2">
    <source>
        <dbReference type="Pfam" id="PF08327"/>
    </source>
</evidence>